<keyword evidence="4 8" id="KW-0812">Transmembrane</keyword>
<dbReference type="AlphaFoldDB" id="A0AAW8J657"/>
<dbReference type="EMBL" id="JAVIDL010000011">
    <property type="protein sequence ID" value="MDQ8935581.1"/>
    <property type="molecule type" value="Genomic_DNA"/>
</dbReference>
<feature type="transmembrane region" description="Helical" evidence="8">
    <location>
        <begin position="153"/>
        <end position="173"/>
    </location>
</feature>
<feature type="transmembrane region" description="Helical" evidence="8">
    <location>
        <begin position="476"/>
        <end position="497"/>
    </location>
</feature>
<dbReference type="InterPro" id="IPR036259">
    <property type="entry name" value="MFS_trans_sf"/>
</dbReference>
<feature type="transmembrane region" description="Helical" evidence="8">
    <location>
        <begin position="179"/>
        <end position="200"/>
    </location>
</feature>
<evidence type="ECO:0000256" key="1">
    <source>
        <dbReference type="ARBA" id="ARBA00004651"/>
    </source>
</evidence>
<dbReference type="CDD" id="cd17346">
    <property type="entry name" value="MFS_DtpA_like"/>
    <property type="match status" value="1"/>
</dbReference>
<keyword evidence="2" id="KW-0813">Transport</keyword>
<feature type="domain" description="Major facilitator superfamily (MFS) profile" evidence="9">
    <location>
        <begin position="1"/>
        <end position="498"/>
    </location>
</feature>
<dbReference type="InterPro" id="IPR005279">
    <property type="entry name" value="Dipep/tripep_permease"/>
</dbReference>
<evidence type="ECO:0000256" key="7">
    <source>
        <dbReference type="ARBA" id="ARBA00023136"/>
    </source>
</evidence>
<evidence type="ECO:0000256" key="6">
    <source>
        <dbReference type="ARBA" id="ARBA00022989"/>
    </source>
</evidence>
<proteinExistence type="predicted"/>
<keyword evidence="5" id="KW-0571">Peptide transport</keyword>
<evidence type="ECO:0000256" key="4">
    <source>
        <dbReference type="ARBA" id="ARBA00022692"/>
    </source>
</evidence>
<dbReference type="PROSITE" id="PS01022">
    <property type="entry name" value="PTR2_1"/>
    <property type="match status" value="1"/>
</dbReference>
<dbReference type="PANTHER" id="PTHR23517">
    <property type="entry name" value="RESISTANCE PROTEIN MDTM, PUTATIVE-RELATED-RELATED"/>
    <property type="match status" value="1"/>
</dbReference>
<evidence type="ECO:0000256" key="3">
    <source>
        <dbReference type="ARBA" id="ARBA00022475"/>
    </source>
</evidence>
<reference evidence="10" key="1">
    <citation type="submission" date="2023-08" db="EMBL/GenBank/DDBJ databases">
        <title>Emergence of clinically-relevant ST2 carbapenem-resistant Acinetobacter baumannii strains in hospital sewages in Zhejiang, East of China.</title>
        <authorList>
            <person name="Kaichao C."/>
            <person name="Zhang R."/>
        </authorList>
    </citation>
    <scope>NUCLEOTIDE SEQUENCE</scope>
    <source>
        <strain evidence="10">M-RB-37</strain>
    </source>
</reference>
<evidence type="ECO:0000259" key="9">
    <source>
        <dbReference type="PROSITE" id="PS50850"/>
    </source>
</evidence>
<feature type="transmembrane region" description="Helical" evidence="8">
    <location>
        <begin position="257"/>
        <end position="279"/>
    </location>
</feature>
<dbReference type="PANTHER" id="PTHR23517:SF15">
    <property type="entry name" value="PROTON-DEPENDENT OLIGOPEPTIDE FAMILY TRANSPORT PROTEIN"/>
    <property type="match status" value="1"/>
</dbReference>
<feature type="transmembrane region" description="Helical" evidence="8">
    <location>
        <begin position="406"/>
        <end position="430"/>
    </location>
</feature>
<evidence type="ECO:0000313" key="10">
    <source>
        <dbReference type="EMBL" id="MDQ8935581.1"/>
    </source>
</evidence>
<feature type="transmembrane region" description="Helical" evidence="8">
    <location>
        <begin position="231"/>
        <end position="251"/>
    </location>
</feature>
<dbReference type="GO" id="GO:0006857">
    <property type="term" value="P:oligopeptide transport"/>
    <property type="evidence" value="ECO:0007669"/>
    <property type="project" value="InterPro"/>
</dbReference>
<feature type="transmembrane region" description="Helical" evidence="8">
    <location>
        <begin position="89"/>
        <end position="110"/>
    </location>
</feature>
<sequence length="508" mass="56933">MKSKQLHTGFYGHPRPLKGLFLTELWERFSFYGIRPLLILYMTAFIFQGGMQMSRAEASALVGLFAGSVYFMTILGGWLADHYLGQIRAVYIGAILMSIGHFCIALNAFFSSTFFYLGLVFIALGSGLFKTCIAVIVGLLYQEADQRRDSGFLIFYTGINIGSFIAPLITGLLAEHINWHAGFIAGGLGMLCSMLIFRFYCIKQLKNFNQDLISNNGLDSPISPHPYAAKLIYGLVTILIFLIIAVHQAWITLHPIFLSRYLTISIVTTVFIYFGYMLFFAGLTFHEKTKIILCFILLMAAALFWSAFEQTYTVFNLFALEHTNRNLFNFQIPTIWFQSINPLFVITLSPVLAWVWTALAKRHYYLTHLSKFILALLFATAAFLVLAFACQSLLNSQQSHPLASPWWLVSSFFLLTLGELCLSPIGLSAMTELAPDKLRGQIMGLWCTAIAIGNLCAGLMGSEILAQSFNEMSGLLYRYSLILLIGAILLFILKFPLNKMLAKPSRCG</sequence>
<name>A0AAW8J657_9GAMM</name>
<evidence type="ECO:0000256" key="2">
    <source>
        <dbReference type="ARBA" id="ARBA00022448"/>
    </source>
</evidence>
<gene>
    <name evidence="10" type="ORF">RFH47_07550</name>
</gene>
<feature type="transmembrane region" description="Helical" evidence="8">
    <location>
        <begin position="442"/>
        <end position="464"/>
    </location>
</feature>
<feature type="transmembrane region" description="Helical" evidence="8">
    <location>
        <begin position="335"/>
        <end position="360"/>
    </location>
</feature>
<feature type="transmembrane region" description="Helical" evidence="8">
    <location>
        <begin position="372"/>
        <end position="394"/>
    </location>
</feature>
<dbReference type="Pfam" id="PF00854">
    <property type="entry name" value="PTR2"/>
    <property type="match status" value="1"/>
</dbReference>
<evidence type="ECO:0000256" key="8">
    <source>
        <dbReference type="SAM" id="Phobius"/>
    </source>
</evidence>
<dbReference type="GO" id="GO:0005886">
    <property type="term" value="C:plasma membrane"/>
    <property type="evidence" value="ECO:0007669"/>
    <property type="project" value="UniProtKB-SubCell"/>
</dbReference>
<evidence type="ECO:0000256" key="5">
    <source>
        <dbReference type="ARBA" id="ARBA00022856"/>
    </source>
</evidence>
<evidence type="ECO:0000313" key="11">
    <source>
        <dbReference type="Proteomes" id="UP001243844"/>
    </source>
</evidence>
<feature type="transmembrane region" description="Helical" evidence="8">
    <location>
        <begin position="291"/>
        <end position="308"/>
    </location>
</feature>
<keyword evidence="5" id="KW-0653">Protein transport</keyword>
<keyword evidence="3" id="KW-1003">Cell membrane</keyword>
<organism evidence="10 11">
    <name type="scientific">Acinetobacter rudis</name>
    <dbReference type="NCBI Taxonomy" id="632955"/>
    <lineage>
        <taxon>Bacteria</taxon>
        <taxon>Pseudomonadati</taxon>
        <taxon>Pseudomonadota</taxon>
        <taxon>Gammaproteobacteria</taxon>
        <taxon>Moraxellales</taxon>
        <taxon>Moraxellaceae</taxon>
        <taxon>Acinetobacter</taxon>
    </lineage>
</organism>
<dbReference type="InterPro" id="IPR018456">
    <property type="entry name" value="PTR2_symporter_CS"/>
</dbReference>
<comment type="caution">
    <text evidence="10">The sequence shown here is derived from an EMBL/GenBank/DDBJ whole genome shotgun (WGS) entry which is preliminary data.</text>
</comment>
<dbReference type="InterPro" id="IPR020846">
    <property type="entry name" value="MFS_dom"/>
</dbReference>
<feature type="transmembrane region" description="Helical" evidence="8">
    <location>
        <begin position="29"/>
        <end position="47"/>
    </location>
</feature>
<dbReference type="NCBIfam" id="TIGR00924">
    <property type="entry name" value="yjdL_sub1_fam"/>
    <property type="match status" value="1"/>
</dbReference>
<protein>
    <submittedName>
        <fullName evidence="10">Peptide MFS transporter</fullName>
    </submittedName>
</protein>
<dbReference type="GO" id="GO:1904680">
    <property type="term" value="F:peptide transmembrane transporter activity"/>
    <property type="evidence" value="ECO:0007669"/>
    <property type="project" value="InterPro"/>
</dbReference>
<keyword evidence="7 8" id="KW-0472">Membrane</keyword>
<keyword evidence="6 8" id="KW-1133">Transmembrane helix</keyword>
<dbReference type="RefSeq" id="WP_308981312.1">
    <property type="nucleotide sequence ID" value="NZ_JAVIDL010000011.1"/>
</dbReference>
<dbReference type="InterPro" id="IPR000109">
    <property type="entry name" value="POT_fam"/>
</dbReference>
<dbReference type="SUPFAM" id="SSF103473">
    <property type="entry name" value="MFS general substrate transporter"/>
    <property type="match status" value="2"/>
</dbReference>
<dbReference type="PROSITE" id="PS50850">
    <property type="entry name" value="MFS"/>
    <property type="match status" value="1"/>
</dbReference>
<dbReference type="InterPro" id="IPR050171">
    <property type="entry name" value="MFS_Transporters"/>
</dbReference>
<feature type="transmembrane region" description="Helical" evidence="8">
    <location>
        <begin position="116"/>
        <end position="141"/>
    </location>
</feature>
<accession>A0AAW8J657</accession>
<dbReference type="Gene3D" id="1.20.1250.20">
    <property type="entry name" value="MFS general substrate transporter like domains"/>
    <property type="match status" value="1"/>
</dbReference>
<comment type="subcellular location">
    <subcellularLocation>
        <location evidence="1">Cell membrane</location>
        <topology evidence="1">Multi-pass membrane protein</topology>
    </subcellularLocation>
</comment>
<dbReference type="Proteomes" id="UP001243844">
    <property type="component" value="Unassembled WGS sequence"/>
</dbReference>
<feature type="transmembrane region" description="Helical" evidence="8">
    <location>
        <begin position="59"/>
        <end position="80"/>
    </location>
</feature>